<name>A0A183EN38_9BILA</name>
<reference evidence="3" key="1">
    <citation type="submission" date="2016-06" db="UniProtKB">
        <authorList>
            <consortium name="WormBaseParasite"/>
        </authorList>
    </citation>
    <scope>IDENTIFICATION</scope>
</reference>
<dbReference type="Proteomes" id="UP000271098">
    <property type="component" value="Unassembled WGS sequence"/>
</dbReference>
<proteinExistence type="predicted"/>
<dbReference type="EMBL" id="UYRT01094954">
    <property type="protein sequence ID" value="VDN39927.1"/>
    <property type="molecule type" value="Genomic_DNA"/>
</dbReference>
<dbReference type="AlphaFoldDB" id="A0A183EN38"/>
<reference evidence="1 2" key="2">
    <citation type="submission" date="2018-11" db="EMBL/GenBank/DDBJ databases">
        <authorList>
            <consortium name="Pathogen Informatics"/>
        </authorList>
    </citation>
    <scope>NUCLEOTIDE SEQUENCE [LARGE SCALE GENOMIC DNA]</scope>
</reference>
<keyword evidence="2" id="KW-1185">Reference proteome</keyword>
<organism evidence="3">
    <name type="scientific">Gongylonema pulchrum</name>
    <dbReference type="NCBI Taxonomy" id="637853"/>
    <lineage>
        <taxon>Eukaryota</taxon>
        <taxon>Metazoa</taxon>
        <taxon>Ecdysozoa</taxon>
        <taxon>Nematoda</taxon>
        <taxon>Chromadorea</taxon>
        <taxon>Rhabditida</taxon>
        <taxon>Spirurina</taxon>
        <taxon>Spiruromorpha</taxon>
        <taxon>Spiruroidea</taxon>
        <taxon>Gongylonematidae</taxon>
        <taxon>Gongylonema</taxon>
    </lineage>
</organism>
<evidence type="ECO:0000313" key="1">
    <source>
        <dbReference type="EMBL" id="VDN39927.1"/>
    </source>
</evidence>
<gene>
    <name evidence="1" type="ORF">GPUH_LOCUS22380</name>
</gene>
<evidence type="ECO:0000313" key="2">
    <source>
        <dbReference type="Proteomes" id="UP000271098"/>
    </source>
</evidence>
<dbReference type="WBParaSite" id="GPUH_0002240601-mRNA-1">
    <property type="protein sequence ID" value="GPUH_0002240601-mRNA-1"/>
    <property type="gene ID" value="GPUH_0002240601"/>
</dbReference>
<sequence length="76" mass="8703">MSGLNLAWMLNSLYKEMGYLVLSQPERQVHFVDFVTRLLRISYILCIAEFAFFDEGPLAEKTTGLHAKLITMYAEG</sequence>
<protein>
    <submittedName>
        <fullName evidence="1 3">Uncharacterized protein</fullName>
    </submittedName>
</protein>
<accession>A0A183EN38</accession>
<evidence type="ECO:0000313" key="3">
    <source>
        <dbReference type="WBParaSite" id="GPUH_0002240601-mRNA-1"/>
    </source>
</evidence>